<dbReference type="Pfam" id="PF13677">
    <property type="entry name" value="MotB_plug"/>
    <property type="match status" value="1"/>
</dbReference>
<dbReference type="InterPro" id="IPR036737">
    <property type="entry name" value="OmpA-like_sf"/>
</dbReference>
<name>A0A1H7JBF6_9PROT</name>
<keyword evidence="6 7" id="KW-0472">Membrane</keyword>
<dbReference type="Gene3D" id="3.30.1330.60">
    <property type="entry name" value="OmpA-like domain"/>
    <property type="match status" value="1"/>
</dbReference>
<dbReference type="CDD" id="cd07185">
    <property type="entry name" value="OmpA_C-like"/>
    <property type="match status" value="1"/>
</dbReference>
<feature type="region of interest" description="Disordered" evidence="8">
    <location>
        <begin position="274"/>
        <end position="307"/>
    </location>
</feature>
<evidence type="ECO:0000259" key="10">
    <source>
        <dbReference type="PROSITE" id="PS51123"/>
    </source>
</evidence>
<dbReference type="RefSeq" id="WP_090827598.1">
    <property type="nucleotide sequence ID" value="NZ_FOBH01000002.1"/>
</dbReference>
<dbReference type="NCBIfam" id="NF006541">
    <property type="entry name" value="PRK09038.1"/>
    <property type="match status" value="1"/>
</dbReference>
<dbReference type="InterPro" id="IPR025713">
    <property type="entry name" value="MotB-like_N_dom"/>
</dbReference>
<evidence type="ECO:0000256" key="3">
    <source>
        <dbReference type="ARBA" id="ARBA00022475"/>
    </source>
</evidence>
<organism evidence="11 12">
    <name type="scientific">Nitrosovibrio tenuis</name>
    <dbReference type="NCBI Taxonomy" id="1233"/>
    <lineage>
        <taxon>Bacteria</taxon>
        <taxon>Pseudomonadati</taxon>
        <taxon>Pseudomonadota</taxon>
        <taxon>Betaproteobacteria</taxon>
        <taxon>Nitrosomonadales</taxon>
        <taxon>Nitrosomonadaceae</taxon>
        <taxon>Nitrosovibrio</taxon>
    </lineage>
</organism>
<evidence type="ECO:0000256" key="6">
    <source>
        <dbReference type="ARBA" id="ARBA00023136"/>
    </source>
</evidence>
<keyword evidence="12" id="KW-1185">Reference proteome</keyword>
<dbReference type="PANTHER" id="PTHR30329">
    <property type="entry name" value="STATOR ELEMENT OF FLAGELLAR MOTOR COMPLEX"/>
    <property type="match status" value="1"/>
</dbReference>
<dbReference type="InterPro" id="IPR006665">
    <property type="entry name" value="OmpA-like"/>
</dbReference>
<dbReference type="GO" id="GO:0005886">
    <property type="term" value="C:plasma membrane"/>
    <property type="evidence" value="ECO:0007669"/>
    <property type="project" value="UniProtKB-SubCell"/>
</dbReference>
<evidence type="ECO:0000256" key="7">
    <source>
        <dbReference type="PROSITE-ProRule" id="PRU00473"/>
    </source>
</evidence>
<proteinExistence type="inferred from homology"/>
<dbReference type="PANTHER" id="PTHR30329:SF21">
    <property type="entry name" value="LIPOPROTEIN YIAD-RELATED"/>
    <property type="match status" value="1"/>
</dbReference>
<reference evidence="11 12" key="1">
    <citation type="submission" date="2016-10" db="EMBL/GenBank/DDBJ databases">
        <authorList>
            <person name="de Groot N.N."/>
        </authorList>
    </citation>
    <scope>NUCLEOTIDE SEQUENCE [LARGE SCALE GENOMIC DNA]</scope>
    <source>
        <strain evidence="11 12">Nv1</strain>
    </source>
</reference>
<dbReference type="Pfam" id="PF00691">
    <property type="entry name" value="OmpA"/>
    <property type="match status" value="1"/>
</dbReference>
<keyword evidence="4 9" id="KW-0812">Transmembrane</keyword>
<sequence>MPRRRRPEEPENHERWLVSYSDFITLLLALFVVMYAISHVNEGKYRVVAGSLVTAFGNQPNRQPITIITPDSLPQMPKPVRDPLSASMDDLRGELRGELRGDPMRDYLVAKKARRVAEAQRRQQENMEVIARDVMAAFDPLLKNGRVRVSQSSVGVRVEIDASVLFAPGQAVLQEESNRVLGSVAQVLKNIDHAIQVEGHTDNIPIVTERFPSNWELSAVRASSVVRLLIGNGVDAARLTAVGYGDTRPLEPNDSEEGRKHNRRVTVMILSAPSGTSADMLSDTPPMTADTADTTDTADPASEISSI</sequence>
<dbReference type="AlphaFoldDB" id="A0A1H7JBF6"/>
<gene>
    <name evidence="11" type="ORF">SAMN05216387_102412</name>
</gene>
<dbReference type="OrthoDB" id="9815217at2"/>
<dbReference type="EMBL" id="FOBH01000002">
    <property type="protein sequence ID" value="SEK70625.1"/>
    <property type="molecule type" value="Genomic_DNA"/>
</dbReference>
<dbReference type="STRING" id="1233.SAMN05216387_102412"/>
<dbReference type="Proteomes" id="UP000198620">
    <property type="component" value="Unassembled WGS sequence"/>
</dbReference>
<evidence type="ECO:0000256" key="4">
    <source>
        <dbReference type="ARBA" id="ARBA00022692"/>
    </source>
</evidence>
<evidence type="ECO:0000256" key="5">
    <source>
        <dbReference type="ARBA" id="ARBA00022989"/>
    </source>
</evidence>
<evidence type="ECO:0000256" key="2">
    <source>
        <dbReference type="ARBA" id="ARBA00008914"/>
    </source>
</evidence>
<dbReference type="InterPro" id="IPR050330">
    <property type="entry name" value="Bact_OuterMem_StrucFunc"/>
</dbReference>
<accession>A0A1H7JBF6</accession>
<dbReference type="PROSITE" id="PS51123">
    <property type="entry name" value="OMPA_2"/>
    <property type="match status" value="1"/>
</dbReference>
<keyword evidence="3" id="KW-1003">Cell membrane</keyword>
<evidence type="ECO:0000256" key="8">
    <source>
        <dbReference type="SAM" id="MobiDB-lite"/>
    </source>
</evidence>
<evidence type="ECO:0000313" key="12">
    <source>
        <dbReference type="Proteomes" id="UP000198620"/>
    </source>
</evidence>
<comment type="similarity">
    <text evidence="2">Belongs to the MotB family.</text>
</comment>
<feature type="domain" description="OmpA-like" evidence="10">
    <location>
        <begin position="153"/>
        <end position="273"/>
    </location>
</feature>
<evidence type="ECO:0000256" key="9">
    <source>
        <dbReference type="SAM" id="Phobius"/>
    </source>
</evidence>
<protein>
    <submittedName>
        <fullName evidence="11">Chemotaxis protein MotB</fullName>
    </submittedName>
</protein>
<comment type="subcellular location">
    <subcellularLocation>
        <location evidence="1">Cell membrane</location>
        <topology evidence="1">Single-pass membrane protein</topology>
    </subcellularLocation>
</comment>
<evidence type="ECO:0000256" key="1">
    <source>
        <dbReference type="ARBA" id="ARBA00004162"/>
    </source>
</evidence>
<keyword evidence="5 9" id="KW-1133">Transmembrane helix</keyword>
<dbReference type="SUPFAM" id="SSF103088">
    <property type="entry name" value="OmpA-like"/>
    <property type="match status" value="1"/>
</dbReference>
<feature type="transmembrane region" description="Helical" evidence="9">
    <location>
        <begin position="20"/>
        <end position="37"/>
    </location>
</feature>
<feature type="compositionally biased region" description="Low complexity" evidence="8">
    <location>
        <begin position="283"/>
        <end position="301"/>
    </location>
</feature>
<evidence type="ECO:0000313" key="11">
    <source>
        <dbReference type="EMBL" id="SEK70625.1"/>
    </source>
</evidence>